<feature type="region of interest" description="Disordered" evidence="1">
    <location>
        <begin position="30"/>
        <end position="52"/>
    </location>
</feature>
<organism evidence="2 3">
    <name type="scientific">Limnothrix redekei LRLZ20PSL1</name>
    <dbReference type="NCBI Taxonomy" id="3112953"/>
    <lineage>
        <taxon>Bacteria</taxon>
        <taxon>Bacillati</taxon>
        <taxon>Cyanobacteriota</taxon>
        <taxon>Cyanophyceae</taxon>
        <taxon>Pseudanabaenales</taxon>
        <taxon>Pseudanabaenaceae</taxon>
        <taxon>Limnothrix</taxon>
    </lineage>
</organism>
<name>A0ABW7C9E1_9CYAN</name>
<keyword evidence="3" id="KW-1185">Reference proteome</keyword>
<accession>A0ABW7C9E1</accession>
<comment type="caution">
    <text evidence="2">The sequence shown here is derived from an EMBL/GenBank/DDBJ whole genome shotgun (WGS) entry which is preliminary data.</text>
</comment>
<feature type="compositionally biased region" description="Low complexity" evidence="1">
    <location>
        <begin position="31"/>
        <end position="45"/>
    </location>
</feature>
<dbReference type="Proteomes" id="UP001604335">
    <property type="component" value="Unassembled WGS sequence"/>
</dbReference>
<reference evidence="3" key="1">
    <citation type="journal article" date="2024" name="Algal Res.">
        <title>Biochemical, toxicological and genomic investigation of a high-biomass producing Limnothrix strain isolated from Italian shallow drinking water reservoir.</title>
        <authorList>
            <person name="Simonazzi M."/>
            <person name="Shishido T.K."/>
            <person name="Delbaje E."/>
            <person name="Wahlsten M."/>
            <person name="Fewer D.P."/>
            <person name="Sivonen K."/>
            <person name="Pezzolesi L."/>
            <person name="Pistocchi R."/>
        </authorList>
    </citation>
    <scope>NUCLEOTIDE SEQUENCE [LARGE SCALE GENOMIC DNA]</scope>
    <source>
        <strain evidence="3">LRLZ20PSL1</strain>
    </source>
</reference>
<evidence type="ECO:0000313" key="3">
    <source>
        <dbReference type="Proteomes" id="UP001604335"/>
    </source>
</evidence>
<proteinExistence type="predicted"/>
<evidence type="ECO:0000256" key="1">
    <source>
        <dbReference type="SAM" id="MobiDB-lite"/>
    </source>
</evidence>
<gene>
    <name evidence="2" type="ORF">VPK24_03770</name>
</gene>
<sequence>MLGDVGAVGELVGVGVGSIAPALPSGVVDESSSGSPVKGSIGGVVPPSPPSPVGVDVPLPSAGLRRTFWVRPAGIVACGSEPKIGSVRLLVCNCWICSNRSLVERPLAKMGGNSRLRSIAGCEFGTTPKGVGSANSGKPKIESDMMMPPSKSRRAT</sequence>
<evidence type="ECO:0000313" key="2">
    <source>
        <dbReference type="EMBL" id="MFG3816744.1"/>
    </source>
</evidence>
<feature type="region of interest" description="Disordered" evidence="1">
    <location>
        <begin position="127"/>
        <end position="156"/>
    </location>
</feature>
<dbReference type="EMBL" id="JAZAQF010000021">
    <property type="protein sequence ID" value="MFG3816744.1"/>
    <property type="molecule type" value="Genomic_DNA"/>
</dbReference>
<dbReference type="RefSeq" id="WP_393010819.1">
    <property type="nucleotide sequence ID" value="NZ_JAZAQF010000021.1"/>
</dbReference>
<protein>
    <submittedName>
        <fullName evidence="2">Uncharacterized protein</fullName>
    </submittedName>
</protein>